<dbReference type="EMBL" id="CP094970">
    <property type="protein sequence ID" value="UYM03371.1"/>
    <property type="molecule type" value="Genomic_DNA"/>
</dbReference>
<dbReference type="InterPro" id="IPR012495">
    <property type="entry name" value="TadE-like_dom"/>
</dbReference>
<gene>
    <name evidence="3" type="ORF">L0C25_12465</name>
</gene>
<evidence type="ECO:0000259" key="2">
    <source>
        <dbReference type="Pfam" id="PF07811"/>
    </source>
</evidence>
<dbReference type="Proteomes" id="UP001164390">
    <property type="component" value="Chromosome"/>
</dbReference>
<accession>A0AA46YJE3</accession>
<dbReference type="KEGG" id="sgrg:L0C25_12465"/>
<evidence type="ECO:0000256" key="1">
    <source>
        <dbReference type="SAM" id="Phobius"/>
    </source>
</evidence>
<protein>
    <submittedName>
        <fullName evidence="3">Pilus assembly protein</fullName>
    </submittedName>
</protein>
<dbReference type="Pfam" id="PF07811">
    <property type="entry name" value="TadE"/>
    <property type="match status" value="1"/>
</dbReference>
<keyword evidence="1" id="KW-0812">Transmembrane</keyword>
<dbReference type="RefSeq" id="WP_271631976.1">
    <property type="nucleotide sequence ID" value="NZ_CP094970.1"/>
</dbReference>
<evidence type="ECO:0000313" key="3">
    <source>
        <dbReference type="EMBL" id="UYM03371.1"/>
    </source>
</evidence>
<dbReference type="InterPro" id="IPR049790">
    <property type="entry name" value="Rv3655c/TadE"/>
</dbReference>
<dbReference type="AlphaFoldDB" id="A0AA46YJE3"/>
<keyword evidence="1" id="KW-1133">Transmembrane helix</keyword>
<name>A0AA46YJE3_9ACTN</name>
<dbReference type="NCBIfam" id="NF041390">
    <property type="entry name" value="TadE_Rv3655c"/>
    <property type="match status" value="1"/>
</dbReference>
<keyword evidence="1" id="KW-0472">Membrane</keyword>
<organism evidence="3 4">
    <name type="scientific">Solicola gregarius</name>
    <dbReference type="NCBI Taxonomy" id="2908642"/>
    <lineage>
        <taxon>Bacteria</taxon>
        <taxon>Bacillati</taxon>
        <taxon>Actinomycetota</taxon>
        <taxon>Actinomycetes</taxon>
        <taxon>Propionibacteriales</taxon>
        <taxon>Nocardioidaceae</taxon>
        <taxon>Solicola</taxon>
    </lineage>
</organism>
<reference evidence="3" key="1">
    <citation type="submission" date="2022-01" db="EMBL/GenBank/DDBJ databases">
        <title>Nocardioidaceae gen. sp. A5X3R13.</title>
        <authorList>
            <person name="Lopez Marin M.A."/>
            <person name="Uhlik O."/>
        </authorList>
    </citation>
    <scope>NUCLEOTIDE SEQUENCE</scope>
    <source>
        <strain evidence="3">A5X3R13</strain>
    </source>
</reference>
<feature type="domain" description="TadE-like" evidence="2">
    <location>
        <begin position="8"/>
        <end position="50"/>
    </location>
</feature>
<evidence type="ECO:0000313" key="4">
    <source>
        <dbReference type="Proteomes" id="UP001164390"/>
    </source>
</evidence>
<sequence>MARRSESGMVTVETAVVIPVLIVLTLVLAWIVSLGIAQVRLVDAAREAARMTARGDSESKATQLAERIAPDGSVVEIDSADGVAEVRVKLVVRTDLPLVGKIGAVDLDATASSVTEAGAS</sequence>
<keyword evidence="4" id="KW-1185">Reference proteome</keyword>
<feature type="transmembrane region" description="Helical" evidence="1">
    <location>
        <begin position="16"/>
        <end position="37"/>
    </location>
</feature>
<proteinExistence type="predicted"/>